<protein>
    <submittedName>
        <fullName evidence="2">Uncharacterized protein</fullName>
    </submittedName>
</protein>
<dbReference type="RefSeq" id="WP_032079389.1">
    <property type="nucleotide sequence ID" value="NZ_CP020953.1"/>
</dbReference>
<dbReference type="AlphaFoldDB" id="A0A2U8DRS5"/>
<dbReference type="Proteomes" id="UP000244910">
    <property type="component" value="Chromosome"/>
</dbReference>
<sequence>MTSVLSTNYNYNLNNNIETKNTDTTAASKLTTELTSNTKNSSVDDYIKELSSKFPNLKFQVGLGGLAPGKLMPPDVKGLGNVRIDPTYLKKVASDPKAAEDLEAKLQWEPAAEAWLKSMYALQGRRVVSTVTGIDKNGDFFSGAITEPINSKSNSDSDSKYKKEPGKLSPIDLNEILQENFRKLTKQKEAETKRLDLMSETNPNAANLQKKVAKNYNKNLFNNFNTNLINSNR</sequence>
<gene>
    <name evidence="2" type="ORF">B9W14_13400</name>
</gene>
<reference evidence="3" key="1">
    <citation type="submission" date="2017-04" db="EMBL/GenBank/DDBJ databases">
        <authorList>
            <person name="Song Y."/>
            <person name="Cho B.-K."/>
        </authorList>
    </citation>
    <scope>NUCLEOTIDE SEQUENCE [LARGE SCALE GENOMIC DNA]</scope>
    <source>
        <strain evidence="3">SL1</strain>
    </source>
</reference>
<feature type="region of interest" description="Disordered" evidence="1">
    <location>
        <begin position="145"/>
        <end position="166"/>
    </location>
</feature>
<accession>A0A2U8DRS5</accession>
<evidence type="ECO:0000313" key="3">
    <source>
        <dbReference type="Proteomes" id="UP000244910"/>
    </source>
</evidence>
<dbReference type="KEGG" id="cdrk:B9W14_13400"/>
<evidence type="ECO:0000313" key="2">
    <source>
        <dbReference type="EMBL" id="AWI05453.1"/>
    </source>
</evidence>
<proteinExistence type="predicted"/>
<dbReference type="EMBL" id="CP020953">
    <property type="protein sequence ID" value="AWI05453.1"/>
    <property type="molecule type" value="Genomic_DNA"/>
</dbReference>
<keyword evidence="3" id="KW-1185">Reference proteome</keyword>
<evidence type="ECO:0000256" key="1">
    <source>
        <dbReference type="SAM" id="MobiDB-lite"/>
    </source>
</evidence>
<dbReference type="OrthoDB" id="1902904at2"/>
<feature type="compositionally biased region" description="Basic and acidic residues" evidence="1">
    <location>
        <begin position="155"/>
        <end position="166"/>
    </location>
</feature>
<organism evidence="2 3">
    <name type="scientific">Clostridium drakei</name>
    <dbReference type="NCBI Taxonomy" id="332101"/>
    <lineage>
        <taxon>Bacteria</taxon>
        <taxon>Bacillati</taxon>
        <taxon>Bacillota</taxon>
        <taxon>Clostridia</taxon>
        <taxon>Eubacteriales</taxon>
        <taxon>Clostridiaceae</taxon>
        <taxon>Clostridium</taxon>
    </lineage>
</organism>
<name>A0A2U8DRS5_9CLOT</name>